<evidence type="ECO:0000313" key="2">
    <source>
        <dbReference type="Proteomes" id="UP000295560"/>
    </source>
</evidence>
<accession>A0A4R1HIS6</accession>
<dbReference type="InterPro" id="IPR036390">
    <property type="entry name" value="WH_DNA-bd_sf"/>
</dbReference>
<proteinExistence type="predicted"/>
<evidence type="ECO:0000313" key="1">
    <source>
        <dbReference type="EMBL" id="TCK20783.1"/>
    </source>
</evidence>
<dbReference type="SUPFAM" id="SSF46785">
    <property type="entry name" value="Winged helix' DNA-binding domain"/>
    <property type="match status" value="1"/>
</dbReference>
<protein>
    <recommendedName>
        <fullName evidence="3">MarR family protein</fullName>
    </recommendedName>
</protein>
<comment type="caution">
    <text evidence="1">The sequence shown here is derived from an EMBL/GenBank/DDBJ whole genome shotgun (WGS) entry which is preliminary data.</text>
</comment>
<dbReference type="InterPro" id="IPR036388">
    <property type="entry name" value="WH-like_DNA-bd_sf"/>
</dbReference>
<sequence>MIDRLERAGRVRRVPDPADRRRVLVERVASPAARDEVDDLVGPARESVGAVFAEFSTAEQAVLFDFFARAAPAFRKATDEIRRESSAGRRRS</sequence>
<name>A0A4R1HIS6_PSEEN</name>
<organism evidence="1 2">
    <name type="scientific">Pseudonocardia endophytica</name>
    <dbReference type="NCBI Taxonomy" id="401976"/>
    <lineage>
        <taxon>Bacteria</taxon>
        <taxon>Bacillati</taxon>
        <taxon>Actinomycetota</taxon>
        <taxon>Actinomycetes</taxon>
        <taxon>Pseudonocardiales</taxon>
        <taxon>Pseudonocardiaceae</taxon>
        <taxon>Pseudonocardia</taxon>
    </lineage>
</organism>
<dbReference type="EMBL" id="SMFZ01000002">
    <property type="protein sequence ID" value="TCK20783.1"/>
    <property type="molecule type" value="Genomic_DNA"/>
</dbReference>
<evidence type="ECO:0008006" key="3">
    <source>
        <dbReference type="Google" id="ProtNLM"/>
    </source>
</evidence>
<dbReference type="Gene3D" id="1.10.10.10">
    <property type="entry name" value="Winged helix-like DNA-binding domain superfamily/Winged helix DNA-binding domain"/>
    <property type="match status" value="1"/>
</dbReference>
<dbReference type="Proteomes" id="UP000295560">
    <property type="component" value="Unassembled WGS sequence"/>
</dbReference>
<dbReference type="AlphaFoldDB" id="A0A4R1HIS6"/>
<keyword evidence="2" id="KW-1185">Reference proteome</keyword>
<gene>
    <name evidence="1" type="ORF">EV378_4747</name>
</gene>
<reference evidence="1 2" key="1">
    <citation type="submission" date="2019-03" db="EMBL/GenBank/DDBJ databases">
        <title>Sequencing the genomes of 1000 actinobacteria strains.</title>
        <authorList>
            <person name="Klenk H.-P."/>
        </authorList>
    </citation>
    <scope>NUCLEOTIDE SEQUENCE [LARGE SCALE GENOMIC DNA]</scope>
    <source>
        <strain evidence="1 2">DSM 44969</strain>
    </source>
</reference>